<dbReference type="InterPro" id="IPR007492">
    <property type="entry name" value="LytTR_DNA-bd_dom"/>
</dbReference>
<dbReference type="STRING" id="411471.SUBVAR_04031"/>
<evidence type="ECO:0000313" key="6">
    <source>
        <dbReference type="EMBL" id="EFB77621.1"/>
    </source>
</evidence>
<comment type="function">
    <text evidence="2">May play the central regulatory role in sporulation. It may be an element of the effector pathway responsible for the activation of sporulation genes in response to nutritional stress. Spo0A may act in concert with spo0H (a sigma factor) to control the expression of some genes that are critical to the sporulation process.</text>
</comment>
<dbReference type="AlphaFoldDB" id="D1PI66"/>
<dbReference type="HOGENOM" id="CLU_000445_14_2_9"/>
<feature type="domain" description="Response regulatory" evidence="4">
    <location>
        <begin position="27"/>
        <end position="144"/>
    </location>
</feature>
<accession>D1PI66</accession>
<keyword evidence="6" id="KW-0238">DNA-binding</keyword>
<keyword evidence="7" id="KW-1185">Reference proteome</keyword>
<gene>
    <name evidence="6" type="ORF">SUBVAR_04031</name>
</gene>
<organism evidence="6 7">
    <name type="scientific">Subdoligranulum variabile DSM 15176</name>
    <dbReference type="NCBI Taxonomy" id="411471"/>
    <lineage>
        <taxon>Bacteria</taxon>
        <taxon>Bacillati</taxon>
        <taxon>Bacillota</taxon>
        <taxon>Clostridia</taxon>
        <taxon>Eubacteriales</taxon>
        <taxon>Oscillospiraceae</taxon>
        <taxon>Subdoligranulum</taxon>
    </lineage>
</organism>
<dbReference type="InterPro" id="IPR011006">
    <property type="entry name" value="CheY-like_superfamily"/>
</dbReference>
<dbReference type="Gene3D" id="3.40.50.2300">
    <property type="match status" value="1"/>
</dbReference>
<dbReference type="GO" id="GO:0003677">
    <property type="term" value="F:DNA binding"/>
    <property type="evidence" value="ECO:0007669"/>
    <property type="project" value="UniProtKB-KW"/>
</dbReference>
<evidence type="ECO:0000256" key="2">
    <source>
        <dbReference type="ARBA" id="ARBA00024867"/>
    </source>
</evidence>
<reference evidence="6" key="1">
    <citation type="submission" date="2009-12" db="EMBL/GenBank/DDBJ databases">
        <authorList>
            <person name="Weinstock G."/>
            <person name="Sodergren E."/>
            <person name="Clifton S."/>
            <person name="Fulton L."/>
            <person name="Fulton B."/>
            <person name="Courtney L."/>
            <person name="Fronick C."/>
            <person name="Harrison M."/>
            <person name="Strong C."/>
            <person name="Farmer C."/>
            <person name="Delahaunty K."/>
            <person name="Markovic C."/>
            <person name="Hall O."/>
            <person name="Minx P."/>
            <person name="Tomlinson C."/>
            <person name="Mitreva M."/>
            <person name="Nelson J."/>
            <person name="Hou S."/>
            <person name="Wollam A."/>
            <person name="Pepin K.H."/>
            <person name="Johnson M."/>
            <person name="Bhonagiri V."/>
            <person name="Nash W.E."/>
            <person name="Warren W."/>
            <person name="Chinwalla A."/>
            <person name="Mardis E.R."/>
            <person name="Wilson R.K."/>
        </authorList>
    </citation>
    <scope>NUCLEOTIDE SEQUENCE [LARGE SCALE GENOMIC DNA]</scope>
    <source>
        <strain evidence="6">DSM 15176</strain>
    </source>
</reference>
<dbReference type="SMART" id="SM00850">
    <property type="entry name" value="LytTR"/>
    <property type="match status" value="1"/>
</dbReference>
<comment type="caution">
    <text evidence="6">The sequence shown here is derived from an EMBL/GenBank/DDBJ whole genome shotgun (WGS) entry which is preliminary data.</text>
</comment>
<evidence type="ECO:0000259" key="5">
    <source>
        <dbReference type="PROSITE" id="PS50930"/>
    </source>
</evidence>
<evidence type="ECO:0000259" key="4">
    <source>
        <dbReference type="PROSITE" id="PS50110"/>
    </source>
</evidence>
<dbReference type="Proteomes" id="UP000003438">
    <property type="component" value="Unassembled WGS sequence"/>
</dbReference>
<proteinExistence type="predicted"/>
<dbReference type="SUPFAM" id="SSF52172">
    <property type="entry name" value="CheY-like"/>
    <property type="match status" value="1"/>
</dbReference>
<dbReference type="Pfam" id="PF04397">
    <property type="entry name" value="LytTR"/>
    <property type="match status" value="1"/>
</dbReference>
<dbReference type="GO" id="GO:0000156">
    <property type="term" value="F:phosphorelay response regulator activity"/>
    <property type="evidence" value="ECO:0007669"/>
    <property type="project" value="InterPro"/>
</dbReference>
<evidence type="ECO:0000256" key="3">
    <source>
        <dbReference type="PROSITE-ProRule" id="PRU00169"/>
    </source>
</evidence>
<dbReference type="Gene3D" id="2.40.50.1020">
    <property type="entry name" value="LytTr DNA-binding domain"/>
    <property type="match status" value="1"/>
</dbReference>
<dbReference type="SMART" id="SM00448">
    <property type="entry name" value="REC"/>
    <property type="match status" value="1"/>
</dbReference>
<dbReference type="PROSITE" id="PS50930">
    <property type="entry name" value="HTH_LYTTR"/>
    <property type="match status" value="1"/>
</dbReference>
<sequence>MMDMIYGIVLSLRRGENAKRRNSSMVRIAVAENAPEEMTRLTEYLERYRQEHGLTFEVSCFTDGADLMEHYQAAYDVIFLDIEMPNMDGMSTARRIREVDSEVILVFVTHMAQYALKGYEVRAMDFLVKPLVYETFALRMDLLLPRIPEENEHTLLLNSKNETRRISVERLIYVEANKHKMYFHTEDGVFESNCTMKWVEEQLARADFFRCDHGLLVNLRYVTWVGQNELLAGGQRLKISRPKRKLFMQAFADYIGGNL</sequence>
<dbReference type="Pfam" id="PF00072">
    <property type="entry name" value="Response_reg"/>
    <property type="match status" value="1"/>
</dbReference>
<evidence type="ECO:0000256" key="1">
    <source>
        <dbReference type="ARBA" id="ARBA00018672"/>
    </source>
</evidence>
<evidence type="ECO:0000313" key="7">
    <source>
        <dbReference type="Proteomes" id="UP000003438"/>
    </source>
</evidence>
<feature type="modified residue" description="4-aspartylphosphate" evidence="3">
    <location>
        <position position="81"/>
    </location>
</feature>
<keyword evidence="3" id="KW-0597">Phosphoprotein</keyword>
<dbReference type="OrthoDB" id="9774865at2"/>
<name>D1PI66_9FIRM</name>
<dbReference type="eggNOG" id="COG3279">
    <property type="taxonomic scope" value="Bacteria"/>
</dbReference>
<protein>
    <recommendedName>
        <fullName evidence="1">Stage 0 sporulation protein A homolog</fullName>
    </recommendedName>
</protein>
<feature type="domain" description="HTH LytTR-type" evidence="5">
    <location>
        <begin position="155"/>
        <end position="253"/>
    </location>
</feature>
<dbReference type="InterPro" id="IPR001789">
    <property type="entry name" value="Sig_transdc_resp-reg_receiver"/>
</dbReference>
<dbReference type="InterPro" id="IPR046947">
    <property type="entry name" value="LytR-like"/>
</dbReference>
<dbReference type="PANTHER" id="PTHR37299:SF1">
    <property type="entry name" value="STAGE 0 SPORULATION PROTEIN A HOMOLOG"/>
    <property type="match status" value="1"/>
</dbReference>
<dbReference type="PROSITE" id="PS50110">
    <property type="entry name" value="RESPONSE_REGULATORY"/>
    <property type="match status" value="1"/>
</dbReference>
<dbReference type="EMBL" id="ACBY02000004">
    <property type="protein sequence ID" value="EFB77621.1"/>
    <property type="molecule type" value="Genomic_DNA"/>
</dbReference>
<dbReference type="PANTHER" id="PTHR37299">
    <property type="entry name" value="TRANSCRIPTIONAL REGULATOR-RELATED"/>
    <property type="match status" value="1"/>
</dbReference>